<dbReference type="GO" id="GO:0043565">
    <property type="term" value="F:sequence-specific DNA binding"/>
    <property type="evidence" value="ECO:0007669"/>
    <property type="project" value="InterPro"/>
</dbReference>
<keyword evidence="5" id="KW-1185">Reference proteome</keyword>
<dbReference type="Gene3D" id="1.10.10.60">
    <property type="entry name" value="Homeodomain-like"/>
    <property type="match status" value="2"/>
</dbReference>
<dbReference type="OrthoDB" id="9803764at2"/>
<sequence length="324" mass="36172">MTNCAPKPPRTHNVAIVLFNKVVLADALLAYETFSRARLPSGEAPYHVYFCATDDIEQKNGLLINVLYSLEHLANADTIIIPGVSDLTSPVSEQLSSSLHKHVEKSGRLLSICTGAFVLASSGLLDGLEVTTHWLHAMQLKQMYPRLNVNPDVLYVDNGQILTSAGAIAGVDLCLYVVSLDLGSNIANELAKVSVVQMHRDGGQKQFINKNHSTTEKSQIYNLICRIEENLADNYSIEQMAERVYMTPRTFSRKFKHELGLTPFEWLNYARIKHAKQLLESTELTIEQISYASGLGSPKNMRKQFQKSVGVSPRDYRKAFHHAN</sequence>
<dbReference type="Gene3D" id="3.40.50.880">
    <property type="match status" value="1"/>
</dbReference>
<dbReference type="InterPro" id="IPR009057">
    <property type="entry name" value="Homeodomain-like_sf"/>
</dbReference>
<dbReference type="CDD" id="cd03137">
    <property type="entry name" value="GATase1_AraC_1"/>
    <property type="match status" value="1"/>
</dbReference>
<evidence type="ECO:0000259" key="3">
    <source>
        <dbReference type="PROSITE" id="PS01124"/>
    </source>
</evidence>
<dbReference type="PANTHER" id="PTHR43130">
    <property type="entry name" value="ARAC-FAMILY TRANSCRIPTIONAL REGULATOR"/>
    <property type="match status" value="1"/>
</dbReference>
<feature type="domain" description="HTH araC/xylS-type" evidence="3">
    <location>
        <begin position="221"/>
        <end position="319"/>
    </location>
</feature>
<dbReference type="InterPro" id="IPR029062">
    <property type="entry name" value="Class_I_gatase-like"/>
</dbReference>
<organism evidence="4 5">
    <name type="scientific">Vibrio hangzhouensis</name>
    <dbReference type="NCBI Taxonomy" id="462991"/>
    <lineage>
        <taxon>Bacteria</taxon>
        <taxon>Pseudomonadati</taxon>
        <taxon>Pseudomonadota</taxon>
        <taxon>Gammaproteobacteria</taxon>
        <taxon>Vibrionales</taxon>
        <taxon>Vibrionaceae</taxon>
        <taxon>Vibrio</taxon>
    </lineage>
</organism>
<gene>
    <name evidence="4" type="ORF">SAMN04488244_10151</name>
</gene>
<keyword evidence="1" id="KW-0805">Transcription regulation</keyword>
<evidence type="ECO:0000256" key="2">
    <source>
        <dbReference type="ARBA" id="ARBA00023163"/>
    </source>
</evidence>
<dbReference type="SUPFAM" id="SSF52317">
    <property type="entry name" value="Class I glutamine amidotransferase-like"/>
    <property type="match status" value="1"/>
</dbReference>
<dbReference type="InterPro" id="IPR002818">
    <property type="entry name" value="DJ-1/PfpI"/>
</dbReference>
<accession>A0A1H5RPB7</accession>
<name>A0A1H5RPB7_9VIBR</name>
<protein>
    <submittedName>
        <fullName evidence="4">Transcriptional regulator GlxA family, contains an amidase domain and an AraC-type DNA-binding HTH domain</fullName>
    </submittedName>
</protein>
<evidence type="ECO:0000313" key="4">
    <source>
        <dbReference type="EMBL" id="SEF40120.1"/>
    </source>
</evidence>
<dbReference type="Pfam" id="PF12833">
    <property type="entry name" value="HTH_18"/>
    <property type="match status" value="1"/>
</dbReference>
<dbReference type="AlphaFoldDB" id="A0A1H5RPB7"/>
<dbReference type="RefSeq" id="WP_103878314.1">
    <property type="nucleotide sequence ID" value="NZ_FNVG01000001.1"/>
</dbReference>
<dbReference type="EMBL" id="FNVG01000001">
    <property type="protein sequence ID" value="SEF40120.1"/>
    <property type="molecule type" value="Genomic_DNA"/>
</dbReference>
<dbReference type="InterPro" id="IPR018060">
    <property type="entry name" value="HTH_AraC"/>
</dbReference>
<dbReference type="Pfam" id="PF01965">
    <property type="entry name" value="DJ-1_PfpI"/>
    <property type="match status" value="1"/>
</dbReference>
<evidence type="ECO:0000313" key="5">
    <source>
        <dbReference type="Proteomes" id="UP000236721"/>
    </source>
</evidence>
<dbReference type="PANTHER" id="PTHR43130:SF3">
    <property type="entry name" value="HTH-TYPE TRANSCRIPTIONAL REGULATOR RV1931C"/>
    <property type="match status" value="1"/>
</dbReference>
<keyword evidence="4" id="KW-0238">DNA-binding</keyword>
<dbReference type="SUPFAM" id="SSF46689">
    <property type="entry name" value="Homeodomain-like"/>
    <property type="match status" value="2"/>
</dbReference>
<dbReference type="SMART" id="SM00342">
    <property type="entry name" value="HTH_ARAC"/>
    <property type="match status" value="1"/>
</dbReference>
<reference evidence="5" key="1">
    <citation type="submission" date="2016-10" db="EMBL/GenBank/DDBJ databases">
        <authorList>
            <person name="Varghese N."/>
            <person name="Submissions S."/>
        </authorList>
    </citation>
    <scope>NUCLEOTIDE SEQUENCE [LARGE SCALE GENOMIC DNA]</scope>
    <source>
        <strain evidence="5">CGMCC 1.7062</strain>
    </source>
</reference>
<dbReference type="Proteomes" id="UP000236721">
    <property type="component" value="Unassembled WGS sequence"/>
</dbReference>
<dbReference type="InterPro" id="IPR052158">
    <property type="entry name" value="INH-QAR"/>
</dbReference>
<dbReference type="GO" id="GO:0003700">
    <property type="term" value="F:DNA-binding transcription factor activity"/>
    <property type="evidence" value="ECO:0007669"/>
    <property type="project" value="InterPro"/>
</dbReference>
<keyword evidence="2" id="KW-0804">Transcription</keyword>
<dbReference type="PROSITE" id="PS01124">
    <property type="entry name" value="HTH_ARAC_FAMILY_2"/>
    <property type="match status" value="1"/>
</dbReference>
<proteinExistence type="predicted"/>
<evidence type="ECO:0000256" key="1">
    <source>
        <dbReference type="ARBA" id="ARBA00023015"/>
    </source>
</evidence>